<dbReference type="EMBL" id="CP054705">
    <property type="protein sequence ID" value="QQK77810.1"/>
    <property type="molecule type" value="Genomic_DNA"/>
</dbReference>
<evidence type="ECO:0000259" key="1">
    <source>
        <dbReference type="Pfam" id="PF12680"/>
    </source>
</evidence>
<dbReference type="Pfam" id="PF12680">
    <property type="entry name" value="SnoaL_2"/>
    <property type="match status" value="1"/>
</dbReference>
<gene>
    <name evidence="2" type="ORF">HUG15_21005</name>
</gene>
<keyword evidence="3" id="KW-1185">Reference proteome</keyword>
<proteinExistence type="predicted"/>
<dbReference type="Gene3D" id="3.10.450.50">
    <property type="match status" value="1"/>
</dbReference>
<accession>A0A7T7CDB6</accession>
<sequence length="133" mass="15608">MQKRDYLINMAQKKYFQSVDAYDIEGVLECFSDDATFIVRSAQPAKHHGKEEIREMFEELFKSFPNKMIHKDFKHVVDEPNESISSQFNVELISPDNNEIYQTNSNFFYLENGKFKEVHVYMLGQNVLGGKKI</sequence>
<evidence type="ECO:0000313" key="3">
    <source>
        <dbReference type="Proteomes" id="UP000595823"/>
    </source>
</evidence>
<dbReference type="KEGG" id="scia:HUG15_21005"/>
<dbReference type="InterPro" id="IPR037401">
    <property type="entry name" value="SnoaL-like"/>
</dbReference>
<dbReference type="RefSeq" id="WP_200125505.1">
    <property type="nucleotide sequence ID" value="NZ_CP054705.1"/>
</dbReference>
<name>A0A7T7CDB6_9BACI</name>
<dbReference type="AlphaFoldDB" id="A0A7T7CDB6"/>
<dbReference type="SUPFAM" id="SSF54427">
    <property type="entry name" value="NTF2-like"/>
    <property type="match status" value="1"/>
</dbReference>
<evidence type="ECO:0000313" key="2">
    <source>
        <dbReference type="EMBL" id="QQK77810.1"/>
    </source>
</evidence>
<dbReference type="Proteomes" id="UP000595823">
    <property type="component" value="Chromosome"/>
</dbReference>
<organism evidence="2 3">
    <name type="scientific">Salicibibacter cibarius</name>
    <dbReference type="NCBI Taxonomy" id="2743000"/>
    <lineage>
        <taxon>Bacteria</taxon>
        <taxon>Bacillati</taxon>
        <taxon>Bacillota</taxon>
        <taxon>Bacilli</taxon>
        <taxon>Bacillales</taxon>
        <taxon>Bacillaceae</taxon>
        <taxon>Salicibibacter</taxon>
    </lineage>
</organism>
<reference evidence="2 3" key="1">
    <citation type="submission" date="2020-06" db="EMBL/GenBank/DDBJ databases">
        <title>Genomic analysis of Salicibibacter sp. NKC5-3.</title>
        <authorList>
            <person name="Oh Y.J."/>
        </authorList>
    </citation>
    <scope>NUCLEOTIDE SEQUENCE [LARGE SCALE GENOMIC DNA]</scope>
    <source>
        <strain evidence="2 3">NKC5-3</strain>
    </source>
</reference>
<dbReference type="InterPro" id="IPR032710">
    <property type="entry name" value="NTF2-like_dom_sf"/>
</dbReference>
<feature type="domain" description="SnoaL-like" evidence="1">
    <location>
        <begin position="14"/>
        <end position="117"/>
    </location>
</feature>
<protein>
    <submittedName>
        <fullName evidence="2">Nuclear transport factor 2 family protein</fullName>
    </submittedName>
</protein>